<evidence type="ECO:0000256" key="5">
    <source>
        <dbReference type="ARBA" id="ARBA00022722"/>
    </source>
</evidence>
<keyword evidence="6" id="KW-0255">Endonuclease</keyword>
<reference evidence="12 13" key="1">
    <citation type="submission" date="2020-02" db="EMBL/GenBank/DDBJ databases">
        <authorList>
            <person name="Ferguson B K."/>
        </authorList>
    </citation>
    <scope>NUCLEOTIDE SEQUENCE [LARGE SCALE GENOMIC DNA]</scope>
</reference>
<dbReference type="GO" id="GO:0004519">
    <property type="term" value="F:endonuclease activity"/>
    <property type="evidence" value="ECO:0007669"/>
    <property type="project" value="UniProtKB-KW"/>
</dbReference>
<dbReference type="PANTHER" id="PTHR37984">
    <property type="entry name" value="PROTEIN CBG26694"/>
    <property type="match status" value="1"/>
</dbReference>
<dbReference type="Proteomes" id="UP000479000">
    <property type="component" value="Unassembled WGS sequence"/>
</dbReference>
<dbReference type="CDD" id="cd01647">
    <property type="entry name" value="RT_LTR"/>
    <property type="match status" value="1"/>
</dbReference>
<sequence>MVLGILLNSDDEVNPDHKFAKLLQNFPNLLKSNPAYFDPDPEYSHVIVTNGPPVCARPRRLPPDKLSQAKLEFQHMVNMGICRPSKSAWASPLHMVRKKDGSWRPCGDYRSLNAITIPDKYPIPHLQDFNSQLEGTTIYSKIDLVRAFHHVPVAPDDIPKTAVITPFGLFEFLRMPFGLKNAAQSFQRYLHSIVRDLHFVYSYIDDLLIASTSHEEHLDHLNQLFSRLNEHGLCINIAKCEFGVPEVSFLGHHVSKNGIAPLPERVHAILNFPQPSTIEDLRRFLGLTAISLQDIATAQLSCEELQHFRKSKNSSLVLQDLALDDGTLVTCDSSTGKLRPFVPPAFRRRIFDSLHNLSHPGIAATVALVQSRFCWPSLKRDVSSWAKSCIGCQRAKTWRHTSTPVGSYPPVDRRFSHINVDIVGPLPVSQGYRYLLTIIDRYTRWPEAIPLTDITAENVAFNLLSSWISRFGVPRFLTTDRGRQFDCQLFKHLTELLGIKHIRTTAYHPASNGAIERWHRCLKSALKAQLTEDWHPKLPTVLLGLRSYFIPEHNVTPAELTYGEPITLPVDSLENSDHPETVSSFIENLRSQLRAMRPVPFKHHSTKKVYFHEDLRTSSHVFVRRDAVRRPLQPTYDVPYRVVSRSDKTFSIIMPHGEQTVTVDRLKPAYILSSDPPDSSSKPPIPPSQPTPINRLSDRTSGRDPQPSASPASPDRRAVTRSGRHVRCPARFVSSSHLIHWKGSTVEVASGVTPSNCP</sequence>
<dbReference type="Pfam" id="PF00665">
    <property type="entry name" value="rve"/>
    <property type="match status" value="1"/>
</dbReference>
<dbReference type="EMBL" id="CADCXU010012671">
    <property type="protein sequence ID" value="CAB0002590.1"/>
    <property type="molecule type" value="Genomic_DNA"/>
</dbReference>
<dbReference type="Gene3D" id="3.30.420.10">
    <property type="entry name" value="Ribonuclease H-like superfamily/Ribonuclease H"/>
    <property type="match status" value="1"/>
</dbReference>
<dbReference type="PANTHER" id="PTHR37984:SF5">
    <property type="entry name" value="PROTEIN NYNRIN-LIKE"/>
    <property type="match status" value="1"/>
</dbReference>
<gene>
    <name evidence="12" type="ORF">NTEN_LOCUS8377</name>
</gene>
<evidence type="ECO:0000259" key="11">
    <source>
        <dbReference type="PROSITE" id="PS50994"/>
    </source>
</evidence>
<keyword evidence="13" id="KW-1185">Reference proteome</keyword>
<dbReference type="Gene3D" id="3.10.10.10">
    <property type="entry name" value="HIV Type 1 Reverse Transcriptase, subunit A, domain 1"/>
    <property type="match status" value="1"/>
</dbReference>
<feature type="domain" description="Integrase catalytic" evidence="11">
    <location>
        <begin position="405"/>
        <end position="577"/>
    </location>
</feature>
<evidence type="ECO:0000256" key="9">
    <source>
        <dbReference type="SAM" id="MobiDB-lite"/>
    </source>
</evidence>
<keyword evidence="2" id="KW-0645">Protease</keyword>
<evidence type="ECO:0000259" key="10">
    <source>
        <dbReference type="PROSITE" id="PS50878"/>
    </source>
</evidence>
<dbReference type="GO" id="GO:0006508">
    <property type="term" value="P:proteolysis"/>
    <property type="evidence" value="ECO:0007669"/>
    <property type="project" value="UniProtKB-KW"/>
</dbReference>
<dbReference type="InterPro" id="IPR000477">
    <property type="entry name" value="RT_dom"/>
</dbReference>
<dbReference type="PROSITE" id="PS50994">
    <property type="entry name" value="INTEGRASE"/>
    <property type="match status" value="1"/>
</dbReference>
<dbReference type="EC" id="2.7.7.49" evidence="1"/>
<dbReference type="SUPFAM" id="SSF56672">
    <property type="entry name" value="DNA/RNA polymerases"/>
    <property type="match status" value="1"/>
</dbReference>
<evidence type="ECO:0000256" key="2">
    <source>
        <dbReference type="ARBA" id="ARBA00022670"/>
    </source>
</evidence>
<dbReference type="InterPro" id="IPR041588">
    <property type="entry name" value="Integrase_H2C2"/>
</dbReference>
<evidence type="ECO:0000313" key="12">
    <source>
        <dbReference type="EMBL" id="CAB0002590.1"/>
    </source>
</evidence>
<evidence type="ECO:0000256" key="1">
    <source>
        <dbReference type="ARBA" id="ARBA00012493"/>
    </source>
</evidence>
<dbReference type="GO" id="GO:0008233">
    <property type="term" value="F:peptidase activity"/>
    <property type="evidence" value="ECO:0007669"/>
    <property type="project" value="UniProtKB-KW"/>
</dbReference>
<feature type="region of interest" description="Disordered" evidence="9">
    <location>
        <begin position="670"/>
        <end position="724"/>
    </location>
</feature>
<name>A0A6H5GI32_9HEMI</name>
<protein>
    <recommendedName>
        <fullName evidence="1">RNA-directed DNA polymerase</fullName>
        <ecNumber evidence="1">2.7.7.49</ecNumber>
    </recommendedName>
</protein>
<dbReference type="AlphaFoldDB" id="A0A6H5GI32"/>
<feature type="compositionally biased region" description="Low complexity" evidence="9">
    <location>
        <begin position="673"/>
        <end position="682"/>
    </location>
</feature>
<dbReference type="SUPFAM" id="SSF53098">
    <property type="entry name" value="Ribonuclease H-like"/>
    <property type="match status" value="1"/>
</dbReference>
<dbReference type="InterPro" id="IPR043502">
    <property type="entry name" value="DNA/RNA_pol_sf"/>
</dbReference>
<dbReference type="FunFam" id="3.30.420.10:FF:000032">
    <property type="entry name" value="Retrovirus-related Pol polyprotein from transposon 297-like Protein"/>
    <property type="match status" value="1"/>
</dbReference>
<dbReference type="GO" id="GO:0042575">
    <property type="term" value="C:DNA polymerase complex"/>
    <property type="evidence" value="ECO:0007669"/>
    <property type="project" value="UniProtKB-ARBA"/>
</dbReference>
<evidence type="ECO:0000256" key="4">
    <source>
        <dbReference type="ARBA" id="ARBA00022695"/>
    </source>
</evidence>
<dbReference type="InterPro" id="IPR050951">
    <property type="entry name" value="Retrovirus_Pol_polyprotein"/>
</dbReference>
<dbReference type="Gene3D" id="1.10.340.70">
    <property type="match status" value="1"/>
</dbReference>
<evidence type="ECO:0000256" key="7">
    <source>
        <dbReference type="ARBA" id="ARBA00022801"/>
    </source>
</evidence>
<keyword evidence="3" id="KW-0808">Transferase</keyword>
<dbReference type="GO" id="GO:0003676">
    <property type="term" value="F:nucleic acid binding"/>
    <property type="evidence" value="ECO:0007669"/>
    <property type="project" value="InterPro"/>
</dbReference>
<evidence type="ECO:0000256" key="6">
    <source>
        <dbReference type="ARBA" id="ARBA00022759"/>
    </source>
</evidence>
<evidence type="ECO:0000256" key="3">
    <source>
        <dbReference type="ARBA" id="ARBA00022679"/>
    </source>
</evidence>
<dbReference type="Pfam" id="PF17921">
    <property type="entry name" value="Integrase_H2C2"/>
    <property type="match status" value="1"/>
</dbReference>
<dbReference type="InterPro" id="IPR036397">
    <property type="entry name" value="RNaseH_sf"/>
</dbReference>
<feature type="domain" description="Reverse transcriptase" evidence="10">
    <location>
        <begin position="77"/>
        <end position="254"/>
    </location>
</feature>
<dbReference type="Gene3D" id="3.30.70.270">
    <property type="match status" value="1"/>
</dbReference>
<dbReference type="GO" id="GO:0003964">
    <property type="term" value="F:RNA-directed DNA polymerase activity"/>
    <property type="evidence" value="ECO:0007669"/>
    <property type="project" value="UniProtKB-KW"/>
</dbReference>
<dbReference type="OrthoDB" id="6626050at2759"/>
<dbReference type="PROSITE" id="PS50878">
    <property type="entry name" value="RT_POL"/>
    <property type="match status" value="1"/>
</dbReference>
<keyword evidence="8" id="KW-0695">RNA-directed DNA polymerase</keyword>
<dbReference type="FunFam" id="3.10.10.10:FF:000007">
    <property type="entry name" value="Retrovirus-related Pol polyprotein from transposon 17.6-like Protein"/>
    <property type="match status" value="1"/>
</dbReference>
<evidence type="ECO:0000256" key="8">
    <source>
        <dbReference type="ARBA" id="ARBA00022918"/>
    </source>
</evidence>
<organism evidence="12 13">
    <name type="scientific">Nesidiocoris tenuis</name>
    <dbReference type="NCBI Taxonomy" id="355587"/>
    <lineage>
        <taxon>Eukaryota</taxon>
        <taxon>Metazoa</taxon>
        <taxon>Ecdysozoa</taxon>
        <taxon>Arthropoda</taxon>
        <taxon>Hexapoda</taxon>
        <taxon>Insecta</taxon>
        <taxon>Pterygota</taxon>
        <taxon>Neoptera</taxon>
        <taxon>Paraneoptera</taxon>
        <taxon>Hemiptera</taxon>
        <taxon>Heteroptera</taxon>
        <taxon>Panheteroptera</taxon>
        <taxon>Cimicomorpha</taxon>
        <taxon>Miridae</taxon>
        <taxon>Dicyphina</taxon>
        <taxon>Nesidiocoris</taxon>
    </lineage>
</organism>
<dbReference type="InterPro" id="IPR012337">
    <property type="entry name" value="RNaseH-like_sf"/>
</dbReference>
<dbReference type="InterPro" id="IPR001584">
    <property type="entry name" value="Integrase_cat-core"/>
</dbReference>
<feature type="compositionally biased region" description="Low complexity" evidence="9">
    <location>
        <begin position="703"/>
        <end position="713"/>
    </location>
</feature>
<accession>A0A6H5GI32</accession>
<dbReference type="InterPro" id="IPR043128">
    <property type="entry name" value="Rev_trsase/Diguanyl_cyclase"/>
</dbReference>
<evidence type="ECO:0000313" key="13">
    <source>
        <dbReference type="Proteomes" id="UP000479000"/>
    </source>
</evidence>
<keyword evidence="4" id="KW-0548">Nucleotidyltransferase</keyword>
<proteinExistence type="predicted"/>
<keyword evidence="5" id="KW-0540">Nuclease</keyword>
<dbReference type="Pfam" id="PF00078">
    <property type="entry name" value="RVT_1"/>
    <property type="match status" value="1"/>
</dbReference>
<keyword evidence="7" id="KW-0378">Hydrolase</keyword>
<dbReference type="GO" id="GO:0015074">
    <property type="term" value="P:DNA integration"/>
    <property type="evidence" value="ECO:0007669"/>
    <property type="project" value="InterPro"/>
</dbReference>